<gene>
    <name evidence="8" type="primary">ispA</name>
    <name evidence="8" type="ORF">NMYAN_190005</name>
    <name evidence="9" type="ORF">SAMN05421880_10985</name>
</gene>
<evidence type="ECO:0000256" key="7">
    <source>
        <dbReference type="RuleBase" id="RU004466"/>
    </source>
</evidence>
<dbReference type="GO" id="GO:0004161">
    <property type="term" value="F:dimethylallyltranstransferase activity"/>
    <property type="evidence" value="ECO:0007669"/>
    <property type="project" value="UniProtKB-EC"/>
</dbReference>
<dbReference type="RefSeq" id="WP_090667716.1">
    <property type="nucleotide sequence ID" value="NZ_CAJNAP010000011.1"/>
</dbReference>
<evidence type="ECO:0000256" key="5">
    <source>
        <dbReference type="ARBA" id="ARBA00022842"/>
    </source>
</evidence>
<dbReference type="GO" id="GO:0046872">
    <property type="term" value="F:metal ion binding"/>
    <property type="evidence" value="ECO:0007669"/>
    <property type="project" value="UniProtKB-KW"/>
</dbReference>
<dbReference type="Proteomes" id="UP000199561">
    <property type="component" value="Unassembled WGS sequence"/>
</dbReference>
<keyword evidence="4" id="KW-0479">Metal-binding</keyword>
<evidence type="ECO:0000313" key="8">
    <source>
        <dbReference type="EMBL" id="CAE6500252.1"/>
    </source>
</evidence>
<dbReference type="SFLD" id="SFLDG01017">
    <property type="entry name" value="Polyprenyl_Transferase_Like"/>
    <property type="match status" value="1"/>
</dbReference>
<dbReference type="InterPro" id="IPR053378">
    <property type="entry name" value="Prenyl_diphosphate_synthase"/>
</dbReference>
<evidence type="ECO:0000256" key="4">
    <source>
        <dbReference type="ARBA" id="ARBA00022723"/>
    </source>
</evidence>
<protein>
    <submittedName>
        <fullName evidence="9">Farnesyl-diphosphate synthase</fullName>
    </submittedName>
    <submittedName>
        <fullName evidence="8">Geranyltranstransferase</fullName>
        <ecNumber evidence="8">2.5.1.1</ecNumber>
        <ecNumber evidence="8">2.5.1.10</ecNumber>
    </submittedName>
</protein>
<reference evidence="8" key="2">
    <citation type="submission" date="2021-02" db="EMBL/GenBank/DDBJ databases">
        <authorList>
            <person name="Han P."/>
        </authorList>
    </citation>
    <scope>NUCLEOTIDE SEQUENCE</scope>
    <source>
        <strain evidence="8">Nitrosomonas nitrosa 18-3D</strain>
    </source>
</reference>
<dbReference type="FunFam" id="1.10.600.10:FF:000001">
    <property type="entry name" value="Geranylgeranyl diphosphate synthase"/>
    <property type="match status" value="1"/>
</dbReference>
<dbReference type="Gene3D" id="1.10.600.10">
    <property type="entry name" value="Farnesyl Diphosphate Synthase"/>
    <property type="match status" value="1"/>
</dbReference>
<organism evidence="9 10">
    <name type="scientific">Nitrosomonas nitrosa</name>
    <dbReference type="NCBI Taxonomy" id="52442"/>
    <lineage>
        <taxon>Bacteria</taxon>
        <taxon>Pseudomonadati</taxon>
        <taxon>Pseudomonadota</taxon>
        <taxon>Betaproteobacteria</taxon>
        <taxon>Nitrosomonadales</taxon>
        <taxon>Nitrosomonadaceae</taxon>
        <taxon>Nitrosomonas</taxon>
    </lineage>
</organism>
<evidence type="ECO:0000256" key="3">
    <source>
        <dbReference type="ARBA" id="ARBA00022679"/>
    </source>
</evidence>
<dbReference type="GO" id="GO:0016114">
    <property type="term" value="P:terpenoid biosynthetic process"/>
    <property type="evidence" value="ECO:0007669"/>
    <property type="project" value="UniProtKB-ARBA"/>
</dbReference>
<evidence type="ECO:0000313" key="10">
    <source>
        <dbReference type="Proteomes" id="UP000199561"/>
    </source>
</evidence>
<dbReference type="PROSITE" id="PS00444">
    <property type="entry name" value="POLYPRENYL_SYNTHASE_2"/>
    <property type="match status" value="1"/>
</dbReference>
<dbReference type="PROSITE" id="PS00723">
    <property type="entry name" value="POLYPRENYL_SYNTHASE_1"/>
    <property type="match status" value="1"/>
</dbReference>
<dbReference type="OrthoDB" id="9805316at2"/>
<reference evidence="9 10" key="1">
    <citation type="submission" date="2016-10" db="EMBL/GenBank/DDBJ databases">
        <authorList>
            <person name="de Groot N.N."/>
        </authorList>
    </citation>
    <scope>NUCLEOTIDE SEQUENCE [LARGE SCALE GENOMIC DNA]</scope>
    <source>
        <strain evidence="9 10">Nm146</strain>
    </source>
</reference>
<keyword evidence="3 7" id="KW-0808">Transferase</keyword>
<dbReference type="EC" id="2.5.1.1" evidence="8"/>
<dbReference type="InterPro" id="IPR033749">
    <property type="entry name" value="Polyprenyl_synt_CS"/>
</dbReference>
<dbReference type="PANTHER" id="PTHR43281:SF1">
    <property type="entry name" value="FARNESYL DIPHOSPHATE SYNTHASE"/>
    <property type="match status" value="1"/>
</dbReference>
<dbReference type="InterPro" id="IPR008949">
    <property type="entry name" value="Isoprenoid_synthase_dom_sf"/>
</dbReference>
<dbReference type="CDD" id="cd00685">
    <property type="entry name" value="Trans_IPPS_HT"/>
    <property type="match status" value="1"/>
</dbReference>
<dbReference type="SFLD" id="SFLDS00005">
    <property type="entry name" value="Isoprenoid_Synthase_Type_I"/>
    <property type="match status" value="1"/>
</dbReference>
<dbReference type="GO" id="GO:0004337">
    <property type="term" value="F:(2E,6E)-farnesyl diphosphate synthase activity"/>
    <property type="evidence" value="ECO:0007669"/>
    <property type="project" value="UniProtKB-EC"/>
</dbReference>
<proteinExistence type="inferred from homology"/>
<dbReference type="NCBIfam" id="NF045485">
    <property type="entry name" value="FPPsyn"/>
    <property type="match status" value="1"/>
</dbReference>
<keyword evidence="5" id="KW-0460">Magnesium</keyword>
<dbReference type="PANTHER" id="PTHR43281">
    <property type="entry name" value="FARNESYL DIPHOSPHATE SYNTHASE"/>
    <property type="match status" value="1"/>
</dbReference>
<keyword evidence="10" id="KW-1185">Reference proteome</keyword>
<dbReference type="EMBL" id="CAJNAP010000011">
    <property type="protein sequence ID" value="CAE6500252.1"/>
    <property type="molecule type" value="Genomic_DNA"/>
</dbReference>
<dbReference type="SUPFAM" id="SSF48576">
    <property type="entry name" value="Terpenoid synthases"/>
    <property type="match status" value="1"/>
</dbReference>
<dbReference type="Proteomes" id="UP000601736">
    <property type="component" value="Unassembled WGS sequence"/>
</dbReference>
<keyword evidence="6" id="KW-0414">Isoprene biosynthesis</keyword>
<dbReference type="AlphaFoldDB" id="A0A1I4NZB0"/>
<evidence type="ECO:0000313" key="9">
    <source>
        <dbReference type="EMBL" id="SFM20858.1"/>
    </source>
</evidence>
<sequence>MNADFQGWLKNRQSQIESYLENRLPADNCAPERLHEAMRYVVLGGGKRIRPLLSFAAGELSGAEDESVVVAAAAVELIHAYSLVHDDLPCMDDDTLRRGKPTCHVKYDEATALLVGDSLQSLAFQLMAEFPLTDHPHKQLEMIKQLAQAAGSRGMAGGQAIDLASVGKLLTLPELEFMHIHKTGALIRAAVMLGARCGEGLNDEQLSHLDHFAKCIGLAFQVVDDVLDAEATTAALGKTAGKDAEQNKPTYVSILGVKQARELAEDLQKDAYRALDHLGVAAPRLLQVTDFIVQREF</sequence>
<dbReference type="STRING" id="52442.SAMN05421880_10985"/>
<dbReference type="EMBL" id="FOUF01000009">
    <property type="protein sequence ID" value="SFM20858.1"/>
    <property type="molecule type" value="Genomic_DNA"/>
</dbReference>
<evidence type="ECO:0000256" key="1">
    <source>
        <dbReference type="ARBA" id="ARBA00001946"/>
    </source>
</evidence>
<dbReference type="GO" id="GO:0005737">
    <property type="term" value="C:cytoplasm"/>
    <property type="evidence" value="ECO:0007669"/>
    <property type="project" value="UniProtKB-ARBA"/>
</dbReference>
<comment type="similarity">
    <text evidence="2 7">Belongs to the FPP/GGPP synthase family.</text>
</comment>
<evidence type="ECO:0000256" key="2">
    <source>
        <dbReference type="ARBA" id="ARBA00006706"/>
    </source>
</evidence>
<dbReference type="EC" id="2.5.1.10" evidence="8"/>
<comment type="cofactor">
    <cofactor evidence="1">
        <name>Mg(2+)</name>
        <dbReference type="ChEBI" id="CHEBI:18420"/>
    </cofactor>
</comment>
<name>A0A1I4NZB0_9PROT</name>
<dbReference type="InterPro" id="IPR000092">
    <property type="entry name" value="Polyprenyl_synt"/>
</dbReference>
<evidence type="ECO:0000256" key="6">
    <source>
        <dbReference type="ARBA" id="ARBA00023229"/>
    </source>
</evidence>
<accession>A0A1I4NZB0</accession>
<dbReference type="Pfam" id="PF00348">
    <property type="entry name" value="polyprenyl_synt"/>
    <property type="match status" value="1"/>
</dbReference>